<feature type="non-terminal residue" evidence="1">
    <location>
        <position position="1"/>
    </location>
</feature>
<keyword evidence="2" id="KW-1185">Reference proteome</keyword>
<dbReference type="InterPro" id="IPR014710">
    <property type="entry name" value="RmlC-like_jellyroll"/>
</dbReference>
<organism evidence="1 2">
    <name type="scientific">Rhododendron williamsianum</name>
    <dbReference type="NCBI Taxonomy" id="262921"/>
    <lineage>
        <taxon>Eukaryota</taxon>
        <taxon>Viridiplantae</taxon>
        <taxon>Streptophyta</taxon>
        <taxon>Embryophyta</taxon>
        <taxon>Tracheophyta</taxon>
        <taxon>Spermatophyta</taxon>
        <taxon>Magnoliopsida</taxon>
        <taxon>eudicotyledons</taxon>
        <taxon>Gunneridae</taxon>
        <taxon>Pentapetalae</taxon>
        <taxon>asterids</taxon>
        <taxon>Ericales</taxon>
        <taxon>Ericaceae</taxon>
        <taxon>Ericoideae</taxon>
        <taxon>Rhodoreae</taxon>
        <taxon>Rhododendron</taxon>
    </lineage>
</organism>
<dbReference type="SUPFAM" id="SSF51182">
    <property type="entry name" value="RmlC-like cupins"/>
    <property type="match status" value="1"/>
</dbReference>
<protein>
    <submittedName>
        <fullName evidence="1">Uncharacterized protein</fullName>
    </submittedName>
</protein>
<evidence type="ECO:0000313" key="1">
    <source>
        <dbReference type="EMBL" id="KAE9450585.1"/>
    </source>
</evidence>
<dbReference type="Gene3D" id="2.60.120.10">
    <property type="entry name" value="Jelly Rolls"/>
    <property type="match status" value="1"/>
</dbReference>
<gene>
    <name evidence="1" type="ORF">C3L33_17517</name>
</gene>
<comment type="caution">
    <text evidence="1">The sequence shown here is derived from an EMBL/GenBank/DDBJ whole genome shotgun (WGS) entry which is preliminary data.</text>
</comment>
<dbReference type="InterPro" id="IPR011051">
    <property type="entry name" value="RmlC_Cupin_sf"/>
</dbReference>
<dbReference type="Proteomes" id="UP000428333">
    <property type="component" value="Linkage Group LG10"/>
</dbReference>
<sequence length="148" mass="16191">MKRVVKTDAGEMKVEYVVSAREARIGSIFKDELIEKRLKSGDVYRIPAGSTFYAVNTADGQQLHVICSVEKSDSIGWGTFQERPQFLAGSNSVLHSMRGPAFAAAFGVSEERLKRIVNAQSESTILPPASASGEKVKNEMVMGFEGIY</sequence>
<name>A0A6A4KYJ5_9ERIC</name>
<evidence type="ECO:0000313" key="2">
    <source>
        <dbReference type="Proteomes" id="UP000428333"/>
    </source>
</evidence>
<dbReference type="EMBL" id="QEFC01002791">
    <property type="protein sequence ID" value="KAE9450585.1"/>
    <property type="molecule type" value="Genomic_DNA"/>
</dbReference>
<dbReference type="InterPro" id="IPR050253">
    <property type="entry name" value="Seed_Storage-Functional"/>
</dbReference>
<accession>A0A6A4KYJ5</accession>
<dbReference type="PANTHER" id="PTHR31189">
    <property type="entry name" value="OS03G0336100 PROTEIN-RELATED"/>
    <property type="match status" value="1"/>
</dbReference>
<dbReference type="OrthoDB" id="1722060at2759"/>
<dbReference type="PANTHER" id="PTHR31189:SF2">
    <property type="entry name" value="RMLC-LIKE CUPINS SUPERFAMILY PROTEIN"/>
    <property type="match status" value="1"/>
</dbReference>
<proteinExistence type="predicted"/>
<reference evidence="1 2" key="1">
    <citation type="journal article" date="2019" name="Genome Biol. Evol.">
        <title>The Rhododendron genome and chromosomal organization provide insight into shared whole-genome duplications across the heath family (Ericaceae).</title>
        <authorList>
            <person name="Soza V.L."/>
            <person name="Lindsley D."/>
            <person name="Waalkes A."/>
            <person name="Ramage E."/>
            <person name="Patwardhan R.P."/>
            <person name="Burton J.N."/>
            <person name="Adey A."/>
            <person name="Kumar A."/>
            <person name="Qiu R."/>
            <person name="Shendure J."/>
            <person name="Hall B."/>
        </authorList>
    </citation>
    <scope>NUCLEOTIDE SEQUENCE [LARGE SCALE GENOMIC DNA]</scope>
    <source>
        <strain evidence="1">RSF 1966-606</strain>
    </source>
</reference>
<dbReference type="AlphaFoldDB" id="A0A6A4KYJ5"/>